<dbReference type="AlphaFoldDB" id="A0A401Z9R2"/>
<gene>
    <name evidence="1" type="ORF">KDAU_08770</name>
</gene>
<dbReference type="Proteomes" id="UP000287224">
    <property type="component" value="Unassembled WGS sequence"/>
</dbReference>
<proteinExistence type="predicted"/>
<evidence type="ECO:0000313" key="2">
    <source>
        <dbReference type="Proteomes" id="UP000287224"/>
    </source>
</evidence>
<protein>
    <submittedName>
        <fullName evidence="1">Uncharacterized protein</fullName>
    </submittedName>
</protein>
<keyword evidence="2" id="KW-1185">Reference proteome</keyword>
<dbReference type="EMBL" id="BIFQ01000001">
    <property type="protein sequence ID" value="GCE03548.1"/>
    <property type="molecule type" value="Genomic_DNA"/>
</dbReference>
<evidence type="ECO:0000313" key="1">
    <source>
        <dbReference type="EMBL" id="GCE03548.1"/>
    </source>
</evidence>
<reference evidence="2" key="1">
    <citation type="submission" date="2018-12" db="EMBL/GenBank/DDBJ databases">
        <title>Tengunoibacter tsumagoiensis gen. nov., sp. nov., Dictyobacter kobayashii sp. nov., D. alpinus sp. nov., and D. joshuensis sp. nov. and description of Dictyobacteraceae fam. nov. within the order Ktedonobacterales isolated from Tengu-no-mugimeshi.</title>
        <authorList>
            <person name="Wang C.M."/>
            <person name="Zheng Y."/>
            <person name="Sakai Y."/>
            <person name="Toyoda A."/>
            <person name="Minakuchi Y."/>
            <person name="Abe K."/>
            <person name="Yokota A."/>
            <person name="Yabe S."/>
        </authorList>
    </citation>
    <scope>NUCLEOTIDE SEQUENCE [LARGE SCALE GENOMIC DNA]</scope>
    <source>
        <strain evidence="2">S-27</strain>
    </source>
</reference>
<accession>A0A401Z9R2</accession>
<sequence length="114" mass="12950">MQLSLLSSFYALNSARIETGKELNSNESKMQFPLRQEVPFKHSSTGSPVEGWLRWKRDKMTLDIKDTHATTPSLFLTDLPTDNSICDRYPLTIVRVVIGVNPFYRIAGKSTSWA</sequence>
<organism evidence="1 2">
    <name type="scientific">Dictyobacter aurantiacus</name>
    <dbReference type="NCBI Taxonomy" id="1936993"/>
    <lineage>
        <taxon>Bacteria</taxon>
        <taxon>Bacillati</taxon>
        <taxon>Chloroflexota</taxon>
        <taxon>Ktedonobacteria</taxon>
        <taxon>Ktedonobacterales</taxon>
        <taxon>Dictyobacteraceae</taxon>
        <taxon>Dictyobacter</taxon>
    </lineage>
</organism>
<name>A0A401Z9R2_9CHLR</name>
<comment type="caution">
    <text evidence="1">The sequence shown here is derived from an EMBL/GenBank/DDBJ whole genome shotgun (WGS) entry which is preliminary data.</text>
</comment>